<name>A0A183TAC6_SCHSO</name>
<feature type="compositionally biased region" description="Polar residues" evidence="1">
    <location>
        <begin position="19"/>
        <end position="39"/>
    </location>
</feature>
<accession>A0A183TAC6</accession>
<reference evidence="2 3" key="2">
    <citation type="submission" date="2018-11" db="EMBL/GenBank/DDBJ databases">
        <authorList>
            <consortium name="Pathogen Informatics"/>
        </authorList>
    </citation>
    <scope>NUCLEOTIDE SEQUENCE [LARGE SCALE GENOMIC DNA]</scope>
    <source>
        <strain evidence="2 3">NST_G2</strain>
    </source>
</reference>
<proteinExistence type="predicted"/>
<dbReference type="Proteomes" id="UP000275846">
    <property type="component" value="Unassembled WGS sequence"/>
</dbReference>
<dbReference type="WBParaSite" id="SSLN_0001392801-mRNA-1">
    <property type="protein sequence ID" value="SSLN_0001392801-mRNA-1"/>
    <property type="gene ID" value="SSLN_0001392801"/>
</dbReference>
<evidence type="ECO:0000313" key="4">
    <source>
        <dbReference type="WBParaSite" id="SSLN_0001392801-mRNA-1"/>
    </source>
</evidence>
<feature type="region of interest" description="Disordered" evidence="1">
    <location>
        <begin position="1"/>
        <end position="39"/>
    </location>
</feature>
<evidence type="ECO:0000256" key="1">
    <source>
        <dbReference type="SAM" id="MobiDB-lite"/>
    </source>
</evidence>
<gene>
    <name evidence="2" type="ORF">SSLN_LOCUS13423</name>
</gene>
<organism evidence="4">
    <name type="scientific">Schistocephalus solidus</name>
    <name type="common">Tapeworm</name>
    <dbReference type="NCBI Taxonomy" id="70667"/>
    <lineage>
        <taxon>Eukaryota</taxon>
        <taxon>Metazoa</taxon>
        <taxon>Spiralia</taxon>
        <taxon>Lophotrochozoa</taxon>
        <taxon>Platyhelminthes</taxon>
        <taxon>Cestoda</taxon>
        <taxon>Eucestoda</taxon>
        <taxon>Diphyllobothriidea</taxon>
        <taxon>Diphyllobothriidae</taxon>
        <taxon>Schistocephalus</taxon>
    </lineage>
</organism>
<evidence type="ECO:0000313" key="3">
    <source>
        <dbReference type="Proteomes" id="UP000275846"/>
    </source>
</evidence>
<reference evidence="4" key="1">
    <citation type="submission" date="2016-06" db="UniProtKB">
        <authorList>
            <consortium name="WormBaseParasite"/>
        </authorList>
    </citation>
    <scope>IDENTIFICATION</scope>
</reference>
<keyword evidence="3" id="KW-1185">Reference proteome</keyword>
<dbReference type="AlphaFoldDB" id="A0A183TAC6"/>
<sequence length="101" mass="11058">MGLLGRMRSHASRIDCDTDTPNTSCTPIPSPPGSVTNGNISTISAASIPSNLSCPHCHRAFPSHIALIGHFQIDRTENGEPVHGTPTYSHRMRLLDHMRFR</sequence>
<evidence type="ECO:0000313" key="2">
    <source>
        <dbReference type="EMBL" id="VDL99808.1"/>
    </source>
</evidence>
<protein>
    <submittedName>
        <fullName evidence="4">C2H2-type domain-containing protein</fullName>
    </submittedName>
</protein>
<dbReference type="EMBL" id="UYSU01038073">
    <property type="protein sequence ID" value="VDL99808.1"/>
    <property type="molecule type" value="Genomic_DNA"/>
</dbReference>